<gene>
    <name evidence="7" type="primary">LOC103713679</name>
</gene>
<evidence type="ECO:0000256" key="2">
    <source>
        <dbReference type="ARBA" id="ARBA00022884"/>
    </source>
</evidence>
<dbReference type="PANTHER" id="PTHR48032">
    <property type="entry name" value="RNA-BINDING PROTEIN MUSASHI HOMOLOG RBP6"/>
    <property type="match status" value="1"/>
</dbReference>
<evidence type="ECO:0000256" key="1">
    <source>
        <dbReference type="ARBA" id="ARBA00022737"/>
    </source>
</evidence>
<keyword evidence="2 3" id="KW-0694">RNA-binding</keyword>
<feature type="region of interest" description="Disordered" evidence="4">
    <location>
        <begin position="88"/>
        <end position="146"/>
    </location>
</feature>
<sequence>MEPSSSSSSSSSSSAPSRASEQGKLFVGGISSETREEALAEHFKKYGEVKEVVVMRDRTTGNGRGFGFVQFLEPETAERALQEKEKHVIHGRTVEVKKAIPRGEQHQSHQSPHHRYPNQSPHHSRDSRGSSRSSTNNNSSNGSHFKSKKIFVGGLSDNITEDEFKNYFKEFGTITDVVVMYDSATHRPRGFGFITFDSEEAVEKVMQKSFHELNGKYVEVKIAVPKDGNNHSNNGNHDNNNYNSRTIGGRGAAFCNYPGGIYSPYTPRYGYFHGYAPPPLYAYGAGGYGGYTVGGYGGIGYGGPVPGPRGPWNVQGWVASRRGLVPYGNSFTYPGYINGDFGGYTGMAGGNFRGVAALGNGKGNQTGSNVQTTAVSCTTTSQVETVKLDAK</sequence>
<evidence type="ECO:0000313" key="7">
    <source>
        <dbReference type="RefSeq" id="XP_008798913.2"/>
    </source>
</evidence>
<dbReference type="Gene3D" id="3.30.70.330">
    <property type="match status" value="2"/>
</dbReference>
<dbReference type="GeneID" id="103713679"/>
<evidence type="ECO:0000256" key="4">
    <source>
        <dbReference type="SAM" id="MobiDB-lite"/>
    </source>
</evidence>
<keyword evidence="6" id="KW-1185">Reference proteome</keyword>
<feature type="compositionally biased region" description="Basic and acidic residues" evidence="4">
    <location>
        <begin position="88"/>
        <end position="107"/>
    </location>
</feature>
<name>A0A8B7CGT6_PHODC</name>
<dbReference type="AlphaFoldDB" id="A0A8B7CGT6"/>
<dbReference type="PANTHER" id="PTHR48032:SF12">
    <property type="entry name" value="RRM DOMAIN-CONTAINING PROTEIN"/>
    <property type="match status" value="1"/>
</dbReference>
<dbReference type="InterPro" id="IPR000504">
    <property type="entry name" value="RRM_dom"/>
</dbReference>
<dbReference type="OrthoDB" id="1875751at2759"/>
<dbReference type="SMART" id="SM00360">
    <property type="entry name" value="RRM"/>
    <property type="match status" value="2"/>
</dbReference>
<dbReference type="KEGG" id="pda:103713679"/>
<reference evidence="7" key="2">
    <citation type="submission" date="2025-08" db="UniProtKB">
        <authorList>
            <consortium name="RefSeq"/>
        </authorList>
    </citation>
    <scope>IDENTIFICATION</scope>
    <source>
        <tissue evidence="7">Young leaves</tissue>
    </source>
</reference>
<dbReference type="GO" id="GO:0003729">
    <property type="term" value="F:mRNA binding"/>
    <property type="evidence" value="ECO:0007669"/>
    <property type="project" value="TreeGrafter"/>
</dbReference>
<dbReference type="InterPro" id="IPR035979">
    <property type="entry name" value="RBD_domain_sf"/>
</dbReference>
<dbReference type="PROSITE" id="PS50102">
    <property type="entry name" value="RRM"/>
    <property type="match status" value="2"/>
</dbReference>
<dbReference type="GO" id="GO:0006417">
    <property type="term" value="P:regulation of translation"/>
    <property type="evidence" value="ECO:0007669"/>
    <property type="project" value="TreeGrafter"/>
</dbReference>
<dbReference type="Pfam" id="PF00076">
    <property type="entry name" value="RRM_1"/>
    <property type="match status" value="2"/>
</dbReference>
<dbReference type="CDD" id="cd12330">
    <property type="entry name" value="RRM2_Hrp1p"/>
    <property type="match status" value="1"/>
</dbReference>
<feature type="compositionally biased region" description="Low complexity" evidence="4">
    <location>
        <begin position="130"/>
        <end position="143"/>
    </location>
</feature>
<dbReference type="InterPro" id="IPR012677">
    <property type="entry name" value="Nucleotide-bd_a/b_plait_sf"/>
</dbReference>
<feature type="compositionally biased region" description="Low complexity" evidence="4">
    <location>
        <begin position="1"/>
        <end position="20"/>
    </location>
</feature>
<feature type="domain" description="RRM" evidence="5">
    <location>
        <begin position="148"/>
        <end position="227"/>
    </location>
</feature>
<protein>
    <submittedName>
        <fullName evidence="7">Heterogeneous nuclear ribonucleoprotein 1-like</fullName>
    </submittedName>
</protein>
<feature type="domain" description="RRM" evidence="5">
    <location>
        <begin position="23"/>
        <end position="101"/>
    </location>
</feature>
<keyword evidence="1" id="KW-0677">Repeat</keyword>
<dbReference type="Proteomes" id="UP000228380">
    <property type="component" value="Chromosome 16"/>
</dbReference>
<evidence type="ECO:0000256" key="3">
    <source>
        <dbReference type="PROSITE-ProRule" id="PRU00176"/>
    </source>
</evidence>
<dbReference type="SUPFAM" id="SSF54928">
    <property type="entry name" value="RNA-binding domain, RBD"/>
    <property type="match status" value="2"/>
</dbReference>
<proteinExistence type="predicted"/>
<accession>A0A8B7CGT6</accession>
<feature type="region of interest" description="Disordered" evidence="4">
    <location>
        <begin position="1"/>
        <end position="29"/>
    </location>
</feature>
<evidence type="ECO:0000313" key="6">
    <source>
        <dbReference type="Proteomes" id="UP000228380"/>
    </source>
</evidence>
<evidence type="ECO:0000259" key="5">
    <source>
        <dbReference type="PROSITE" id="PS50102"/>
    </source>
</evidence>
<dbReference type="RefSeq" id="XP_008798913.2">
    <property type="nucleotide sequence ID" value="XM_008800691.4"/>
</dbReference>
<organism evidence="6 7">
    <name type="scientific">Phoenix dactylifera</name>
    <name type="common">Date palm</name>
    <dbReference type="NCBI Taxonomy" id="42345"/>
    <lineage>
        <taxon>Eukaryota</taxon>
        <taxon>Viridiplantae</taxon>
        <taxon>Streptophyta</taxon>
        <taxon>Embryophyta</taxon>
        <taxon>Tracheophyta</taxon>
        <taxon>Spermatophyta</taxon>
        <taxon>Magnoliopsida</taxon>
        <taxon>Liliopsida</taxon>
        <taxon>Arecaceae</taxon>
        <taxon>Coryphoideae</taxon>
        <taxon>Phoeniceae</taxon>
        <taxon>Phoenix</taxon>
    </lineage>
</organism>
<reference evidence="6" key="1">
    <citation type="journal article" date="2019" name="Nat. Commun.">
        <title>Genome-wide association mapping of date palm fruit traits.</title>
        <authorList>
            <person name="Hazzouri K.M."/>
            <person name="Gros-Balthazard M."/>
            <person name="Flowers J.M."/>
            <person name="Copetti D."/>
            <person name="Lemansour A."/>
            <person name="Lebrun M."/>
            <person name="Masmoudi K."/>
            <person name="Ferrand S."/>
            <person name="Dhar M.I."/>
            <person name="Fresquez Z.A."/>
            <person name="Rosas U."/>
            <person name="Zhang J."/>
            <person name="Talag J."/>
            <person name="Lee S."/>
            <person name="Kudrna D."/>
            <person name="Powell R.F."/>
            <person name="Leitch I.J."/>
            <person name="Krueger R.R."/>
            <person name="Wing R.A."/>
            <person name="Amiri K.M.A."/>
            <person name="Purugganan M.D."/>
        </authorList>
    </citation>
    <scope>NUCLEOTIDE SEQUENCE [LARGE SCALE GENOMIC DNA]</scope>
    <source>
        <strain evidence="6">cv. Khalas</strain>
    </source>
</reference>